<protein>
    <submittedName>
        <fullName evidence="1">Uncharacterized protein</fullName>
    </submittedName>
</protein>
<reference evidence="1" key="2">
    <citation type="journal article" date="2015" name="Data Brief">
        <title>Shoot transcriptome of the giant reed, Arundo donax.</title>
        <authorList>
            <person name="Barrero R.A."/>
            <person name="Guerrero F.D."/>
            <person name="Moolhuijzen P."/>
            <person name="Goolsby J.A."/>
            <person name="Tidwell J."/>
            <person name="Bellgard S.E."/>
            <person name="Bellgard M.I."/>
        </authorList>
    </citation>
    <scope>NUCLEOTIDE SEQUENCE</scope>
    <source>
        <tissue evidence="1">Shoot tissue taken approximately 20 cm above the soil surface</tissue>
    </source>
</reference>
<evidence type="ECO:0000313" key="1">
    <source>
        <dbReference type="EMBL" id="JAE17907.1"/>
    </source>
</evidence>
<name>A0A0A9G062_ARUDO</name>
<accession>A0A0A9G062</accession>
<dbReference type="EMBL" id="GBRH01179989">
    <property type="protein sequence ID" value="JAE17907.1"/>
    <property type="molecule type" value="Transcribed_RNA"/>
</dbReference>
<proteinExistence type="predicted"/>
<reference evidence="1" key="1">
    <citation type="submission" date="2014-09" db="EMBL/GenBank/DDBJ databases">
        <authorList>
            <person name="Magalhaes I.L.F."/>
            <person name="Oliveira U."/>
            <person name="Santos F.R."/>
            <person name="Vidigal T.H.D.A."/>
            <person name="Brescovit A.D."/>
            <person name="Santos A.J."/>
        </authorList>
    </citation>
    <scope>NUCLEOTIDE SEQUENCE</scope>
    <source>
        <tissue evidence="1">Shoot tissue taken approximately 20 cm above the soil surface</tissue>
    </source>
</reference>
<organism evidence="1">
    <name type="scientific">Arundo donax</name>
    <name type="common">Giant reed</name>
    <name type="synonym">Donax arundinaceus</name>
    <dbReference type="NCBI Taxonomy" id="35708"/>
    <lineage>
        <taxon>Eukaryota</taxon>
        <taxon>Viridiplantae</taxon>
        <taxon>Streptophyta</taxon>
        <taxon>Embryophyta</taxon>
        <taxon>Tracheophyta</taxon>
        <taxon>Spermatophyta</taxon>
        <taxon>Magnoliopsida</taxon>
        <taxon>Liliopsida</taxon>
        <taxon>Poales</taxon>
        <taxon>Poaceae</taxon>
        <taxon>PACMAD clade</taxon>
        <taxon>Arundinoideae</taxon>
        <taxon>Arundineae</taxon>
        <taxon>Arundo</taxon>
    </lineage>
</organism>
<dbReference type="AlphaFoldDB" id="A0A0A9G062"/>
<sequence>MVNCYLLRQCREQVKQPWNARGSSTMEQQHRVEYFIFLLQGHVNLPTS</sequence>